<keyword evidence="7" id="KW-0547">Nucleotide-binding</keyword>
<organism evidence="11">
    <name type="scientific">Lepeophtheirus salmonis</name>
    <name type="common">Salmon louse</name>
    <name type="synonym">Caligus salmonis</name>
    <dbReference type="NCBI Taxonomy" id="72036"/>
    <lineage>
        <taxon>Eukaryota</taxon>
        <taxon>Metazoa</taxon>
        <taxon>Ecdysozoa</taxon>
        <taxon>Arthropoda</taxon>
        <taxon>Crustacea</taxon>
        <taxon>Multicrustacea</taxon>
        <taxon>Hexanauplia</taxon>
        <taxon>Copepoda</taxon>
        <taxon>Siphonostomatoida</taxon>
        <taxon>Caligidae</taxon>
        <taxon>Lepeophtheirus</taxon>
    </lineage>
</organism>
<dbReference type="GO" id="GO:0006235">
    <property type="term" value="P:dTTP biosynthetic process"/>
    <property type="evidence" value="ECO:0007669"/>
    <property type="project" value="TreeGrafter"/>
</dbReference>
<dbReference type="PANTHER" id="PTHR10344:SF1">
    <property type="entry name" value="THYMIDYLATE KINASE"/>
    <property type="match status" value="1"/>
</dbReference>
<dbReference type="GO" id="GO:0005524">
    <property type="term" value="F:ATP binding"/>
    <property type="evidence" value="ECO:0007669"/>
    <property type="project" value="UniProtKB-KW"/>
</dbReference>
<evidence type="ECO:0000259" key="10">
    <source>
        <dbReference type="Pfam" id="PF02223"/>
    </source>
</evidence>
<dbReference type="InterPro" id="IPR018095">
    <property type="entry name" value="Thymidylate_kin_CS"/>
</dbReference>
<evidence type="ECO:0000256" key="1">
    <source>
        <dbReference type="ARBA" id="ARBA00004992"/>
    </source>
</evidence>
<keyword evidence="8 11" id="KW-0418">Kinase</keyword>
<dbReference type="OrthoDB" id="425602at2759"/>
<evidence type="ECO:0000256" key="4">
    <source>
        <dbReference type="ARBA" id="ARBA00017144"/>
    </source>
</evidence>
<dbReference type="GO" id="GO:0004798">
    <property type="term" value="F:dTMP kinase activity"/>
    <property type="evidence" value="ECO:0007669"/>
    <property type="project" value="UniProtKB-EC"/>
</dbReference>
<evidence type="ECO:0000256" key="2">
    <source>
        <dbReference type="ARBA" id="ARBA00009776"/>
    </source>
</evidence>
<dbReference type="EMBL" id="HACA01020115">
    <property type="protein sequence ID" value="CDW37476.1"/>
    <property type="molecule type" value="Transcribed_RNA"/>
</dbReference>
<dbReference type="HAMAP" id="MF_00165">
    <property type="entry name" value="Thymidylate_kinase"/>
    <property type="match status" value="1"/>
</dbReference>
<feature type="domain" description="Thymidylate kinase-like" evidence="10">
    <location>
        <begin position="14"/>
        <end position="179"/>
    </location>
</feature>
<dbReference type="InterPro" id="IPR039430">
    <property type="entry name" value="Thymidylate_kin-like_dom"/>
</dbReference>
<comment type="pathway">
    <text evidence="1">Pyrimidine metabolism; dTTP biosynthesis.</text>
</comment>
<dbReference type="InterPro" id="IPR027417">
    <property type="entry name" value="P-loop_NTPase"/>
</dbReference>
<reference evidence="11" key="1">
    <citation type="submission" date="2010-03" db="EMBL/GenBank/DDBJ databases">
        <title>Lepeophtheirus salmonis ESTs and full-length cDNAs.</title>
        <authorList>
            <person name="Yasuike M."/>
            <person name="von Schalburg K."/>
            <person name="Cooper G."/>
            <person name="Leong J."/>
            <person name="Jones S.R.M."/>
            <person name="Koop B.F."/>
        </authorList>
    </citation>
    <scope>NUCLEOTIDE SEQUENCE</scope>
    <source>
        <tissue evidence="11">Whole</tissue>
    </source>
</reference>
<reference evidence="12" key="2">
    <citation type="submission" date="2014-05" db="EMBL/GenBank/DDBJ databases">
        <authorList>
            <person name="Chronopoulou M."/>
        </authorList>
    </citation>
    <scope>NUCLEOTIDE SEQUENCE</scope>
    <source>
        <tissue evidence="12">Whole organism</tissue>
    </source>
</reference>
<evidence type="ECO:0000313" key="12">
    <source>
        <dbReference type="EMBL" id="CDW37476.1"/>
    </source>
</evidence>
<dbReference type="PROSITE" id="PS01331">
    <property type="entry name" value="THYMIDYLATE_KINASE"/>
    <property type="match status" value="1"/>
</dbReference>
<gene>
    <name evidence="11" type="primary">KTHY</name>
    <name evidence="12" type="synonym">DTYMK</name>
</gene>
<protein>
    <recommendedName>
        <fullName evidence="4">Thymidylate kinase</fullName>
        <ecNumber evidence="3">2.7.4.9</ecNumber>
    </recommendedName>
</protein>
<dbReference type="FunFam" id="3.40.50.300:FF:000679">
    <property type="entry name" value="Thymidylate kinase"/>
    <property type="match status" value="1"/>
</dbReference>
<evidence type="ECO:0000313" key="11">
    <source>
        <dbReference type="EMBL" id="ADD24103.1"/>
    </source>
</evidence>
<evidence type="ECO:0000256" key="7">
    <source>
        <dbReference type="ARBA" id="ARBA00022741"/>
    </source>
</evidence>
<dbReference type="Gene3D" id="3.40.50.300">
    <property type="entry name" value="P-loop containing nucleotide triphosphate hydrolases"/>
    <property type="match status" value="1"/>
</dbReference>
<comment type="similarity">
    <text evidence="2">Belongs to the thymidylate kinase family.</text>
</comment>
<evidence type="ECO:0000256" key="8">
    <source>
        <dbReference type="ARBA" id="ARBA00022777"/>
    </source>
</evidence>
<evidence type="ECO:0000256" key="3">
    <source>
        <dbReference type="ARBA" id="ARBA00012980"/>
    </source>
</evidence>
<dbReference type="InterPro" id="IPR018094">
    <property type="entry name" value="Thymidylate_kinase"/>
</dbReference>
<dbReference type="AlphaFoldDB" id="D3PFQ7"/>
<dbReference type="GO" id="GO:0006233">
    <property type="term" value="P:dTDP biosynthetic process"/>
    <property type="evidence" value="ECO:0007669"/>
    <property type="project" value="InterPro"/>
</dbReference>
<proteinExistence type="evidence at transcript level"/>
<dbReference type="Pfam" id="PF02223">
    <property type="entry name" value="Thymidylate_kin"/>
    <property type="match status" value="1"/>
</dbReference>
<dbReference type="CDD" id="cd01672">
    <property type="entry name" value="TMPK"/>
    <property type="match status" value="1"/>
</dbReference>
<dbReference type="SUPFAM" id="SSF52540">
    <property type="entry name" value="P-loop containing nucleoside triphosphate hydrolases"/>
    <property type="match status" value="1"/>
</dbReference>
<keyword evidence="9" id="KW-0067">ATP-binding</keyword>
<dbReference type="GO" id="GO:0006227">
    <property type="term" value="P:dUDP biosynthetic process"/>
    <property type="evidence" value="ECO:0007669"/>
    <property type="project" value="TreeGrafter"/>
</dbReference>
<keyword evidence="5" id="KW-0808">Transferase</keyword>
<dbReference type="EC" id="2.7.4.9" evidence="3"/>
<dbReference type="GO" id="GO:0005739">
    <property type="term" value="C:mitochondrion"/>
    <property type="evidence" value="ECO:0007669"/>
    <property type="project" value="TreeGrafter"/>
</dbReference>
<evidence type="ECO:0000256" key="9">
    <source>
        <dbReference type="ARBA" id="ARBA00022840"/>
    </source>
</evidence>
<dbReference type="NCBIfam" id="TIGR00041">
    <property type="entry name" value="DTMP_kinase"/>
    <property type="match status" value="1"/>
</dbReference>
<evidence type="ECO:0000256" key="5">
    <source>
        <dbReference type="ARBA" id="ARBA00022679"/>
    </source>
</evidence>
<accession>D3PFQ7</accession>
<dbReference type="EMBL" id="BT120463">
    <property type="protein sequence ID" value="ADD24103.1"/>
    <property type="molecule type" value="mRNA"/>
</dbReference>
<dbReference type="GO" id="GO:0005634">
    <property type="term" value="C:nucleus"/>
    <property type="evidence" value="ECO:0007669"/>
    <property type="project" value="TreeGrafter"/>
</dbReference>
<dbReference type="GO" id="GO:0005829">
    <property type="term" value="C:cytosol"/>
    <property type="evidence" value="ECO:0007669"/>
    <property type="project" value="TreeGrafter"/>
</dbReference>
<sequence length="214" mass="24044">MTTSVLKRGAFIVLEGCDRSGKTTLAKRLSQDPNFEFLRFPDRDSKLTGSLINSFLTGAKEMCGQLIHLLFSANRWEKVPQILSTLDSGKHIICDRYAYSGIAYSSSKPGMSFDWCANSDNGLPTPDLILFLDVSPEEALKRGGFGDEVYEKVEFQAKVRDIYSKRLFGKGGEWKWVSTDGKSLDELYTELRTLIEDTLVKERDSPPSPLNIRS</sequence>
<keyword evidence="6" id="KW-0545">Nucleotide biosynthesis</keyword>
<name>D3PFQ7_LEPSM</name>
<dbReference type="GO" id="GO:0004550">
    <property type="term" value="F:nucleoside diphosphate kinase activity"/>
    <property type="evidence" value="ECO:0007669"/>
    <property type="project" value="TreeGrafter"/>
</dbReference>
<dbReference type="PANTHER" id="PTHR10344">
    <property type="entry name" value="THYMIDYLATE KINASE"/>
    <property type="match status" value="1"/>
</dbReference>
<evidence type="ECO:0000256" key="6">
    <source>
        <dbReference type="ARBA" id="ARBA00022727"/>
    </source>
</evidence>